<dbReference type="Proteomes" id="UP000070328">
    <property type="component" value="Unassembled WGS sequence"/>
</dbReference>
<evidence type="ECO:0000313" key="2">
    <source>
        <dbReference type="Proteomes" id="UP000070328"/>
    </source>
</evidence>
<organism evidence="1 2">
    <name type="scientific">Colletotrichum simmondsii</name>
    <dbReference type="NCBI Taxonomy" id="703756"/>
    <lineage>
        <taxon>Eukaryota</taxon>
        <taxon>Fungi</taxon>
        <taxon>Dikarya</taxon>
        <taxon>Ascomycota</taxon>
        <taxon>Pezizomycotina</taxon>
        <taxon>Sordariomycetes</taxon>
        <taxon>Hypocreomycetidae</taxon>
        <taxon>Glomerellales</taxon>
        <taxon>Glomerellaceae</taxon>
        <taxon>Colletotrichum</taxon>
        <taxon>Colletotrichum acutatum species complex</taxon>
    </lineage>
</organism>
<dbReference type="AlphaFoldDB" id="A0A135SKJ9"/>
<sequence>MYKPKASLLAFVHAYQPSSCPVLQQQSFQHILTTQLVICSIFSHIHNHRSNLSPLIHPPYKPVIQMGCGCSRELTPSEAAIEERDVASLEMAQNLEWYALLERGVSEKRKKDKMNEYRRDWKDFNGRRPRGFWGDSPNYRGIHVNFP</sequence>
<dbReference type="OrthoDB" id="4839388at2759"/>
<comment type="caution">
    <text evidence="1">The sequence shown here is derived from an EMBL/GenBank/DDBJ whole genome shotgun (WGS) entry which is preliminary data.</text>
</comment>
<reference evidence="1 2" key="1">
    <citation type="submission" date="2014-02" db="EMBL/GenBank/DDBJ databases">
        <title>The genome sequence of Colletotrichum simmondsii CBS122122.</title>
        <authorList>
            <person name="Baroncelli R."/>
            <person name="Thon M.R."/>
        </authorList>
    </citation>
    <scope>NUCLEOTIDE SEQUENCE [LARGE SCALE GENOMIC DNA]</scope>
    <source>
        <strain evidence="1 2">CBS122122</strain>
    </source>
</reference>
<accession>A0A135SKJ9</accession>
<proteinExistence type="predicted"/>
<name>A0A135SKJ9_9PEZI</name>
<keyword evidence="2" id="KW-1185">Reference proteome</keyword>
<gene>
    <name evidence="1" type="ORF">CSIM01_04910</name>
</gene>
<protein>
    <submittedName>
        <fullName evidence="1">Uncharacterized protein</fullName>
    </submittedName>
</protein>
<evidence type="ECO:0000313" key="1">
    <source>
        <dbReference type="EMBL" id="KXH36395.1"/>
    </source>
</evidence>
<dbReference type="EMBL" id="JFBX01000526">
    <property type="protein sequence ID" value="KXH36395.1"/>
    <property type="molecule type" value="Genomic_DNA"/>
</dbReference>